<protein>
    <submittedName>
        <fullName evidence="1">Uncharacterized protein</fullName>
    </submittedName>
</protein>
<dbReference type="Proteomes" id="UP000011064">
    <property type="component" value="Unassembled WGS sequence"/>
</dbReference>
<evidence type="ECO:0000313" key="1">
    <source>
        <dbReference type="EMBL" id="ELR04302.1"/>
    </source>
</evidence>
<dbReference type="VEuPathDB" id="FungiDB:GMDG_06691"/>
<dbReference type="AlphaFoldDB" id="L8FTT6"/>
<dbReference type="HOGENOM" id="CLU_1661543_0_0_1"/>
<dbReference type="EMBL" id="GL573344">
    <property type="protein sequence ID" value="ELR04302.1"/>
    <property type="molecule type" value="Genomic_DNA"/>
</dbReference>
<keyword evidence="2" id="KW-1185">Reference proteome</keyword>
<gene>
    <name evidence="1" type="ORF">GMDG_06691</name>
</gene>
<name>L8FTT6_PSED2</name>
<organism evidence="1 2">
    <name type="scientific">Pseudogymnoascus destructans (strain ATCC MYA-4855 / 20631-21)</name>
    <name type="common">Bat white-nose syndrome fungus</name>
    <name type="synonym">Geomyces destructans</name>
    <dbReference type="NCBI Taxonomy" id="658429"/>
    <lineage>
        <taxon>Eukaryota</taxon>
        <taxon>Fungi</taxon>
        <taxon>Dikarya</taxon>
        <taxon>Ascomycota</taxon>
        <taxon>Pezizomycotina</taxon>
        <taxon>Leotiomycetes</taxon>
        <taxon>Thelebolales</taxon>
        <taxon>Thelebolaceae</taxon>
        <taxon>Pseudogymnoascus</taxon>
    </lineage>
</organism>
<evidence type="ECO:0000313" key="2">
    <source>
        <dbReference type="Proteomes" id="UP000011064"/>
    </source>
</evidence>
<accession>L8FTT6</accession>
<proteinExistence type="predicted"/>
<dbReference type="InParanoid" id="L8FTT6"/>
<sequence length="159" mass="16747">MPVPTPSGALTVAFRCALSALPSGQSPWDPVPRLCLVPDQFEVWLPWFLGEEFAALLTAEEAIPLIPANVAAAATEANRVALLAAQSMPQFRSESERDLYEEARATRAALESGFAMTNSVIAAPSPDRTGERPCSLAGVGGCCGQTAHCCRSRGRSDSG</sequence>
<reference evidence="2" key="1">
    <citation type="submission" date="2010-09" db="EMBL/GenBank/DDBJ databases">
        <title>The genome sequence of Geomyces destructans 20631-21.</title>
        <authorList>
            <consortium name="The Broad Institute Genome Sequencing Platform"/>
            <person name="Cuomo C.A."/>
            <person name="Blehert D.S."/>
            <person name="Lorch J.M."/>
            <person name="Young S.K."/>
            <person name="Zeng Q."/>
            <person name="Gargeya S."/>
            <person name="Fitzgerald M."/>
            <person name="Haas B."/>
            <person name="Abouelleil A."/>
            <person name="Alvarado L."/>
            <person name="Arachchi H.M."/>
            <person name="Berlin A."/>
            <person name="Brown A."/>
            <person name="Chapman S.B."/>
            <person name="Chen Z."/>
            <person name="Dunbar C."/>
            <person name="Freedman E."/>
            <person name="Gearin G."/>
            <person name="Gellesch M."/>
            <person name="Goldberg J."/>
            <person name="Griggs A."/>
            <person name="Gujja S."/>
            <person name="Heiman D."/>
            <person name="Howarth C."/>
            <person name="Larson L."/>
            <person name="Lui A."/>
            <person name="MacDonald P.J.P."/>
            <person name="Montmayeur A."/>
            <person name="Murphy C."/>
            <person name="Neiman D."/>
            <person name="Pearson M."/>
            <person name="Priest M."/>
            <person name="Roberts A."/>
            <person name="Saif S."/>
            <person name="Shea T."/>
            <person name="Shenoy N."/>
            <person name="Sisk P."/>
            <person name="Stolte C."/>
            <person name="Sykes S."/>
            <person name="Wortman J."/>
            <person name="Nusbaum C."/>
            <person name="Birren B."/>
        </authorList>
    </citation>
    <scope>NUCLEOTIDE SEQUENCE [LARGE SCALE GENOMIC DNA]</scope>
    <source>
        <strain evidence="2">ATCC MYA-4855 / 20631-21</strain>
    </source>
</reference>